<dbReference type="WBParaSite" id="Csp11.Scaffold589.g4956.t1">
    <property type="protein sequence ID" value="Csp11.Scaffold589.g4956.t1"/>
    <property type="gene ID" value="Csp11.Scaffold589.g4956"/>
</dbReference>
<organism evidence="2 3">
    <name type="scientific">Caenorhabditis tropicalis</name>
    <dbReference type="NCBI Taxonomy" id="1561998"/>
    <lineage>
        <taxon>Eukaryota</taxon>
        <taxon>Metazoa</taxon>
        <taxon>Ecdysozoa</taxon>
        <taxon>Nematoda</taxon>
        <taxon>Chromadorea</taxon>
        <taxon>Rhabditida</taxon>
        <taxon>Rhabditina</taxon>
        <taxon>Rhabditomorpha</taxon>
        <taxon>Rhabditoidea</taxon>
        <taxon>Rhabditidae</taxon>
        <taxon>Peloderinae</taxon>
        <taxon>Caenorhabditis</taxon>
    </lineage>
</organism>
<feature type="region of interest" description="Disordered" evidence="1">
    <location>
        <begin position="1"/>
        <end position="22"/>
    </location>
</feature>
<feature type="region of interest" description="Disordered" evidence="1">
    <location>
        <begin position="81"/>
        <end position="109"/>
    </location>
</feature>
<dbReference type="eggNOG" id="ENOG502TI0S">
    <property type="taxonomic scope" value="Eukaryota"/>
</dbReference>
<evidence type="ECO:0000313" key="2">
    <source>
        <dbReference type="Proteomes" id="UP000095282"/>
    </source>
</evidence>
<keyword evidence="2" id="KW-1185">Reference proteome</keyword>
<proteinExistence type="predicted"/>
<sequence>MSETVSLKRPRSTSNVVDEPEEKYVPHSAAQHMFMNQAALATMPVGARGVQPVGFPLMQYCQMIQQMQHQQMELSMGMMRKDKDDAQSTSTTPATSRRQTMSNPSIGPRPIRVPSQSIFNPLQFGLIPHPQQLVPPIEDSMKSPSPSIGIEVQSLLQPYNSPCFQKANEEIYSKFVESVRKLASKLAADKS</sequence>
<evidence type="ECO:0000256" key="1">
    <source>
        <dbReference type="SAM" id="MobiDB-lite"/>
    </source>
</evidence>
<dbReference type="AlphaFoldDB" id="A0A1I7TDU6"/>
<feature type="compositionally biased region" description="Polar residues" evidence="1">
    <location>
        <begin position="87"/>
        <end position="105"/>
    </location>
</feature>
<evidence type="ECO:0000313" key="3">
    <source>
        <dbReference type="WBParaSite" id="Csp11.Scaffold589.g4956.t1"/>
    </source>
</evidence>
<name>A0A1I7TDU6_9PELO</name>
<accession>A0A1I7TDU6</accession>
<protein>
    <submittedName>
        <fullName evidence="3">Uncharacterized protein</fullName>
    </submittedName>
</protein>
<reference evidence="3" key="1">
    <citation type="submission" date="2016-11" db="UniProtKB">
        <authorList>
            <consortium name="WormBaseParasite"/>
        </authorList>
    </citation>
    <scope>IDENTIFICATION</scope>
</reference>
<dbReference type="Proteomes" id="UP000095282">
    <property type="component" value="Unplaced"/>
</dbReference>